<reference evidence="10 11" key="1">
    <citation type="submission" date="2016-02" db="EMBL/GenBank/DDBJ databases">
        <title>Comparative genomic and transcriptomic foundation for Pichia pastoris.</title>
        <authorList>
            <person name="Love K.R."/>
            <person name="Shah K.A."/>
            <person name="Whittaker C.A."/>
            <person name="Wu J."/>
            <person name="Bartlett M.C."/>
            <person name="Ma D."/>
            <person name="Leeson R.L."/>
            <person name="Priest M."/>
            <person name="Young S.K."/>
            <person name="Love J.C."/>
        </authorList>
    </citation>
    <scope>NUCLEOTIDE SEQUENCE [LARGE SCALE GENOMIC DNA]</scope>
    <source>
        <strain evidence="10 11">ATCC 28485</strain>
    </source>
</reference>
<dbReference type="AlphaFoldDB" id="A0A1B2JF27"/>
<dbReference type="Proteomes" id="UP000094565">
    <property type="component" value="Chromosome 3"/>
</dbReference>
<dbReference type="Gene3D" id="2.30.250.10">
    <property type="entry name" value="Aminopeptidase i, Domain 2"/>
    <property type="match status" value="1"/>
</dbReference>
<sequence length="587" mass="64417">MLRERLPQPFFHINTPYSLSGLYTFSSLVLEKLKKMADTKELATLLDNLLKLQKSGSLGEIVGQAQRIYHDISDLSVLSGLSTPEMLSPHTSPDVPERVPSEVNLNNSNPATDVNEKEKFFDDFAEDYIEFTYKNPTTYHLVQSVAELLKKSGFEYLPEAADWSKLFDPEKTGAYFTIRNGTSLAAFTIGSFWSPAKGVGAIGSHIDALTTKLKPVSNKSKVDGYELLGVSPYAGALSDVWWDRDLGIGGRVIYKNESSGKLSTTLVNSTPHPVAHIPTLAPHFGTPSNGPFNKETQAVPVVGFSDGDDDEKPTEDEQKSPLIGKHSLKLLRYISKLAGVPVSSLIDFDLDIFDVQKGIRGGLSNEFIYAPRVDDRICSYSAIQSLIRRHKDPESFVTDDSFNLVALYDNEEIGSLSRQGAKGGLLESTISRAIAALKISEPGTLQRLYANSVILSADVTHLLNPNFTEVYLEHHKPLPNTGIALALDSNGHMATDLLGKVVVEQLAKLNDDKVQYFQIRNDSRSGGTIGPSISSSTGARTIDLGIPQLSMHSIRATVGYKDVGLAVKFFQGFFKNWRKVVDGIEEF</sequence>
<accession>A0A1B2JF27</accession>
<dbReference type="GO" id="GO:0070006">
    <property type="term" value="F:metalloaminopeptidase activity"/>
    <property type="evidence" value="ECO:0007669"/>
    <property type="project" value="TreeGrafter"/>
</dbReference>
<gene>
    <name evidence="10" type="primary">LAP4</name>
    <name evidence="10" type="ORF">ATY40_BA7503727</name>
</gene>
<keyword evidence="6" id="KW-0378">Hydrolase</keyword>
<evidence type="ECO:0000313" key="10">
    <source>
        <dbReference type="EMBL" id="ANZ76398.1"/>
    </source>
</evidence>
<dbReference type="GO" id="GO:0006508">
    <property type="term" value="P:proteolysis"/>
    <property type="evidence" value="ECO:0007669"/>
    <property type="project" value="UniProtKB-KW"/>
</dbReference>
<dbReference type="SUPFAM" id="SSF53187">
    <property type="entry name" value="Zn-dependent exopeptidases"/>
    <property type="match status" value="1"/>
</dbReference>
<dbReference type="Pfam" id="PF02127">
    <property type="entry name" value="Peptidase_M18"/>
    <property type="match status" value="1"/>
</dbReference>
<evidence type="ECO:0000256" key="1">
    <source>
        <dbReference type="ARBA" id="ARBA00001947"/>
    </source>
</evidence>
<evidence type="ECO:0000256" key="2">
    <source>
        <dbReference type="ARBA" id="ARBA00008290"/>
    </source>
</evidence>
<dbReference type="EMBL" id="CP014586">
    <property type="protein sequence ID" value="ANZ76398.1"/>
    <property type="molecule type" value="Genomic_DNA"/>
</dbReference>
<dbReference type="SUPFAM" id="SSF101821">
    <property type="entry name" value="Aminopeptidase/glucanase lid domain"/>
    <property type="match status" value="1"/>
</dbReference>
<keyword evidence="7" id="KW-0862">Zinc</keyword>
<comment type="similarity">
    <text evidence="2">Belongs to the peptidase M18 family.</text>
</comment>
<keyword evidence="5" id="KW-0479">Metal-binding</keyword>
<evidence type="ECO:0000256" key="6">
    <source>
        <dbReference type="ARBA" id="ARBA00022801"/>
    </source>
</evidence>
<keyword evidence="4" id="KW-0645">Protease</keyword>
<keyword evidence="8" id="KW-0482">Metalloprotease</keyword>
<dbReference type="PRINTS" id="PR00932">
    <property type="entry name" value="AMINO1PTASE"/>
</dbReference>
<dbReference type="GO" id="GO:0000324">
    <property type="term" value="C:fungal-type vacuole"/>
    <property type="evidence" value="ECO:0007669"/>
    <property type="project" value="TreeGrafter"/>
</dbReference>
<evidence type="ECO:0000256" key="7">
    <source>
        <dbReference type="ARBA" id="ARBA00022833"/>
    </source>
</evidence>
<dbReference type="CDD" id="cd05658">
    <property type="entry name" value="M18_DAP"/>
    <property type="match status" value="1"/>
</dbReference>
<dbReference type="InterPro" id="IPR001948">
    <property type="entry name" value="Peptidase_M18"/>
</dbReference>
<evidence type="ECO:0000256" key="3">
    <source>
        <dbReference type="ARBA" id="ARBA00022438"/>
    </source>
</evidence>
<keyword evidence="11" id="KW-1185">Reference proteome</keyword>
<evidence type="ECO:0000313" key="11">
    <source>
        <dbReference type="Proteomes" id="UP000094565"/>
    </source>
</evidence>
<keyword evidence="3" id="KW-0031">Aminopeptidase</keyword>
<evidence type="ECO:0000256" key="5">
    <source>
        <dbReference type="ARBA" id="ARBA00022723"/>
    </source>
</evidence>
<dbReference type="OrthoDB" id="9880441at2759"/>
<proteinExistence type="inferred from homology"/>
<dbReference type="FunFam" id="2.30.250.10:FF:000001">
    <property type="entry name" value="Aspartyl aminopeptidase 1"/>
    <property type="match status" value="1"/>
</dbReference>
<dbReference type="GO" id="GO:0008270">
    <property type="term" value="F:zinc ion binding"/>
    <property type="evidence" value="ECO:0007669"/>
    <property type="project" value="InterPro"/>
</dbReference>
<feature type="region of interest" description="Disordered" evidence="9">
    <location>
        <begin position="86"/>
        <end position="110"/>
    </location>
</feature>
<dbReference type="PANTHER" id="PTHR28570:SF4">
    <property type="entry name" value="VACUOLAR AMINOPEPTIDASE 1"/>
    <property type="match status" value="1"/>
</dbReference>
<comment type="cofactor">
    <cofactor evidence="1">
        <name>Zn(2+)</name>
        <dbReference type="ChEBI" id="CHEBI:29105"/>
    </cofactor>
</comment>
<evidence type="ECO:0000256" key="4">
    <source>
        <dbReference type="ARBA" id="ARBA00022670"/>
    </source>
</evidence>
<evidence type="ECO:0000256" key="8">
    <source>
        <dbReference type="ARBA" id="ARBA00023049"/>
    </source>
</evidence>
<organism evidence="10 11">
    <name type="scientific">Komagataella pastoris</name>
    <name type="common">Yeast</name>
    <name type="synonym">Pichia pastoris</name>
    <dbReference type="NCBI Taxonomy" id="4922"/>
    <lineage>
        <taxon>Eukaryota</taxon>
        <taxon>Fungi</taxon>
        <taxon>Dikarya</taxon>
        <taxon>Ascomycota</taxon>
        <taxon>Saccharomycotina</taxon>
        <taxon>Pichiomycetes</taxon>
        <taxon>Pichiales</taxon>
        <taxon>Pichiaceae</taxon>
        <taxon>Komagataella</taxon>
    </lineage>
</organism>
<evidence type="ECO:0000256" key="9">
    <source>
        <dbReference type="SAM" id="MobiDB-lite"/>
    </source>
</evidence>
<name>A0A1B2JF27_PICPA</name>
<dbReference type="Gene3D" id="3.40.630.10">
    <property type="entry name" value="Zn peptidases"/>
    <property type="match status" value="1"/>
</dbReference>
<dbReference type="InterPro" id="IPR023358">
    <property type="entry name" value="Peptidase_M18_dom2"/>
</dbReference>
<protein>
    <submittedName>
        <fullName evidence="10">BA75_03727T0</fullName>
    </submittedName>
</protein>
<dbReference type="PANTHER" id="PTHR28570">
    <property type="entry name" value="ASPARTYL AMINOPEPTIDASE"/>
    <property type="match status" value="1"/>
</dbReference>